<dbReference type="Pfam" id="PF24113">
    <property type="entry name" value="DUF7387"/>
    <property type="match status" value="1"/>
</dbReference>
<sequence length="77" mass="8190">MREQEIRLVHEAGVWVAIDVGTGVTAHGGTRDEALTSLDAELAGRDDRNEGGIEDAEDLRREVGVEDGALTDADEGT</sequence>
<dbReference type="RefSeq" id="WP_266086696.1">
    <property type="nucleotide sequence ID" value="NZ_RKLV01000005.1"/>
</dbReference>
<dbReference type="EMBL" id="RKLV01000005">
    <property type="protein sequence ID" value="MCX2818853.1"/>
    <property type="molecule type" value="Genomic_DNA"/>
</dbReference>
<gene>
    <name evidence="2" type="ORF">EGH25_05765</name>
</gene>
<proteinExistence type="predicted"/>
<dbReference type="InterPro" id="IPR055811">
    <property type="entry name" value="DUF7387"/>
</dbReference>
<evidence type="ECO:0008006" key="4">
    <source>
        <dbReference type="Google" id="ProtNLM"/>
    </source>
</evidence>
<organism evidence="2 3">
    <name type="scientific">Halorutilus salinus</name>
    <dbReference type="NCBI Taxonomy" id="2487751"/>
    <lineage>
        <taxon>Archaea</taxon>
        <taxon>Methanobacteriati</taxon>
        <taxon>Methanobacteriota</taxon>
        <taxon>Stenosarchaea group</taxon>
        <taxon>Halobacteria</taxon>
        <taxon>Halorutilales</taxon>
        <taxon>Halorutilaceae</taxon>
        <taxon>Halorutilus</taxon>
    </lineage>
</organism>
<feature type="region of interest" description="Disordered" evidence="1">
    <location>
        <begin position="39"/>
        <end position="58"/>
    </location>
</feature>
<evidence type="ECO:0000313" key="3">
    <source>
        <dbReference type="Proteomes" id="UP001149411"/>
    </source>
</evidence>
<feature type="compositionally biased region" description="Basic and acidic residues" evidence="1">
    <location>
        <begin position="42"/>
        <end position="51"/>
    </location>
</feature>
<dbReference type="Proteomes" id="UP001149411">
    <property type="component" value="Unassembled WGS sequence"/>
</dbReference>
<reference evidence="2" key="1">
    <citation type="submission" date="2022-09" db="EMBL/GenBank/DDBJ databases">
        <title>Haloadaptaus new haloarchaeum isolated from saline soil.</title>
        <authorList>
            <person name="Duran-Viseras A."/>
            <person name="Sanchez-Porro C."/>
            <person name="Ventosa A."/>
        </authorList>
    </citation>
    <scope>NUCLEOTIDE SEQUENCE</scope>
    <source>
        <strain evidence="2">F3-133</strain>
    </source>
</reference>
<protein>
    <recommendedName>
        <fullName evidence="4">Type II toxin-antitoxin system HicB family antitoxin</fullName>
    </recommendedName>
</protein>
<accession>A0A9Q4C3P8</accession>
<evidence type="ECO:0000313" key="2">
    <source>
        <dbReference type="EMBL" id="MCX2818853.1"/>
    </source>
</evidence>
<comment type="caution">
    <text evidence="2">The sequence shown here is derived from an EMBL/GenBank/DDBJ whole genome shotgun (WGS) entry which is preliminary data.</text>
</comment>
<dbReference type="AlphaFoldDB" id="A0A9Q4C3P8"/>
<evidence type="ECO:0000256" key="1">
    <source>
        <dbReference type="SAM" id="MobiDB-lite"/>
    </source>
</evidence>
<keyword evidence="3" id="KW-1185">Reference proteome</keyword>
<name>A0A9Q4C3P8_9EURY</name>